<dbReference type="InterPro" id="IPR050491">
    <property type="entry name" value="AmpC-like"/>
</dbReference>
<organism evidence="4 5">
    <name type="scientific">Neoroseomonas terrae</name>
    <dbReference type="NCBI Taxonomy" id="424799"/>
    <lineage>
        <taxon>Bacteria</taxon>
        <taxon>Pseudomonadati</taxon>
        <taxon>Pseudomonadota</taxon>
        <taxon>Alphaproteobacteria</taxon>
        <taxon>Acetobacterales</taxon>
        <taxon>Acetobacteraceae</taxon>
        <taxon>Neoroseomonas</taxon>
    </lineage>
</organism>
<dbReference type="InterPro" id="IPR027279">
    <property type="entry name" value="D_amino_pept/lipop_sf"/>
</dbReference>
<comment type="caution">
    <text evidence="4">The sequence shown here is derived from an EMBL/GenBank/DDBJ whole genome shotgun (WGS) entry which is preliminary data.</text>
</comment>
<keyword evidence="1 4" id="KW-0031">Aminopeptidase</keyword>
<dbReference type="NCBIfam" id="NF009622">
    <property type="entry name" value="PRK13128.1"/>
    <property type="match status" value="1"/>
</dbReference>
<dbReference type="Pfam" id="PF07930">
    <property type="entry name" value="DAP_B"/>
    <property type="match status" value="1"/>
</dbReference>
<dbReference type="RefSeq" id="WP_211865156.1">
    <property type="nucleotide sequence ID" value="NZ_JAAEDI010000001.1"/>
</dbReference>
<evidence type="ECO:0000259" key="2">
    <source>
        <dbReference type="Pfam" id="PF00144"/>
    </source>
</evidence>
<feature type="domain" description="D-aminopeptidase" evidence="3">
    <location>
        <begin position="340"/>
        <end position="513"/>
    </location>
</feature>
<dbReference type="PANTHER" id="PTHR46825:SF9">
    <property type="entry name" value="BETA-LACTAMASE-RELATED DOMAIN-CONTAINING PROTEIN"/>
    <property type="match status" value="1"/>
</dbReference>
<reference evidence="5" key="1">
    <citation type="journal article" date="2021" name="Syst. Appl. Microbiol.">
        <title>Roseomonas hellenica sp. nov., isolated from roots of wild-growing Alkanna tinctoria.</title>
        <authorList>
            <person name="Rat A."/>
            <person name="Naranjo H.D."/>
            <person name="Lebbe L."/>
            <person name="Cnockaert M."/>
            <person name="Krigas N."/>
            <person name="Grigoriadou K."/>
            <person name="Maloupa E."/>
            <person name="Willems A."/>
        </authorList>
    </citation>
    <scope>NUCLEOTIDE SEQUENCE [LARGE SCALE GENOMIC DNA]</scope>
    <source>
        <strain evidence="5">LMG 31159</strain>
    </source>
</reference>
<accession>A0ABS5EAX1</accession>
<dbReference type="Gene3D" id="2.40.128.50">
    <property type="match status" value="2"/>
</dbReference>
<evidence type="ECO:0000313" key="4">
    <source>
        <dbReference type="EMBL" id="MBR0648173.1"/>
    </source>
</evidence>
<proteinExistence type="predicted"/>
<dbReference type="SUPFAM" id="SSF56601">
    <property type="entry name" value="beta-lactamase/transpeptidase-like"/>
    <property type="match status" value="1"/>
</dbReference>
<evidence type="ECO:0000259" key="3">
    <source>
        <dbReference type="Pfam" id="PF07930"/>
    </source>
</evidence>
<dbReference type="Proteomes" id="UP000698752">
    <property type="component" value="Unassembled WGS sequence"/>
</dbReference>
<dbReference type="InterPro" id="IPR012338">
    <property type="entry name" value="Beta-lactam/transpept-like"/>
</dbReference>
<keyword evidence="4" id="KW-0378">Hydrolase</keyword>
<dbReference type="InterPro" id="IPR012856">
    <property type="entry name" value="DAP_B_dom"/>
</dbReference>
<dbReference type="GO" id="GO:0004177">
    <property type="term" value="F:aminopeptidase activity"/>
    <property type="evidence" value="ECO:0007669"/>
    <property type="project" value="UniProtKB-KW"/>
</dbReference>
<keyword evidence="5" id="KW-1185">Reference proteome</keyword>
<dbReference type="Gene3D" id="3.40.710.10">
    <property type="entry name" value="DD-peptidase/beta-lactamase superfamily"/>
    <property type="match status" value="1"/>
</dbReference>
<gene>
    <name evidence="4" type="ORF">GXW78_00735</name>
</gene>
<evidence type="ECO:0000256" key="1">
    <source>
        <dbReference type="ARBA" id="ARBA00022438"/>
    </source>
</evidence>
<evidence type="ECO:0000313" key="5">
    <source>
        <dbReference type="Proteomes" id="UP000698752"/>
    </source>
</evidence>
<dbReference type="EC" id="3.4.11.19" evidence="4"/>
<dbReference type="EMBL" id="JAAEDI010000001">
    <property type="protein sequence ID" value="MBR0648173.1"/>
    <property type="molecule type" value="Genomic_DNA"/>
</dbReference>
<sequence length="518" mass="55875">MTDTPIERAAAALPRLYPGPGGAAAVLRDGQVVLRHAWGFANAERRTPFTPQSLFRMCSITKQFACGTLLDQLPDPTVLDADLRARLPLLDGATPGTLHLAHNQSGLRDYWALAMLHGSPAEAPFGPDEARSVIAGTRSLQFRPGAQYSYVNQNFRLITEMLEARTGRGFAELLRTGIFERAGMETAFLAADTRAMPDGTEGYEGTQESGFRPAVNRIHWTGDAGLGASLDDMIAWEKHIDATRDDAASLYWRLSGPVSFADGAPASYGYGLARSTEFGRAATGHGGALRGWRSNRIHLAGERISVVVMLNHLSDAHAAMLDLLAALLGEERTTPPADLPPPDWCGAWIDPETGLSVRIDAASPGRVRLRFGHSAEMLELRPDGAACSPQTRLTMTPQGLRMERTKDHRSVTLRPAEGRPRIDATGRYRCAELDAELAIADAGGVLYGGFSGFLGRGRMELLEAIGPDLWALPCPRALDHTPPGDWTIAIRRDAAGKATGATIGCWLAHGLQYERVGS</sequence>
<dbReference type="SUPFAM" id="SSF50886">
    <property type="entry name" value="D-aminopeptidase, middle and C-terminal domains"/>
    <property type="match status" value="2"/>
</dbReference>
<name>A0ABS5EAX1_9PROT</name>
<keyword evidence="1 4" id="KW-0645">Protease</keyword>
<dbReference type="PANTHER" id="PTHR46825">
    <property type="entry name" value="D-ALANYL-D-ALANINE-CARBOXYPEPTIDASE/ENDOPEPTIDASE AMPH"/>
    <property type="match status" value="1"/>
</dbReference>
<feature type="domain" description="Beta-lactamase-related" evidence="2">
    <location>
        <begin position="19"/>
        <end position="322"/>
    </location>
</feature>
<dbReference type="Pfam" id="PF00144">
    <property type="entry name" value="Beta-lactamase"/>
    <property type="match status" value="1"/>
</dbReference>
<dbReference type="InterPro" id="IPR001466">
    <property type="entry name" value="Beta-lactam-related"/>
</dbReference>
<protein>
    <submittedName>
        <fullName evidence="4">D-aminopeptidase</fullName>
        <ecNumber evidence="4">3.4.11.19</ecNumber>
    </submittedName>
</protein>